<evidence type="ECO:0008006" key="4">
    <source>
        <dbReference type="Google" id="ProtNLM"/>
    </source>
</evidence>
<gene>
    <name evidence="2" type="ORF">GO738_07505</name>
</gene>
<dbReference type="Gene3D" id="1.20.1630.10">
    <property type="entry name" value="Formate dehydrogenase/DMSO reductase domain"/>
    <property type="match status" value="1"/>
</dbReference>
<evidence type="ECO:0000256" key="1">
    <source>
        <dbReference type="SAM" id="Phobius"/>
    </source>
</evidence>
<keyword evidence="1" id="KW-0812">Transmembrane</keyword>
<dbReference type="RefSeq" id="WP_157005094.1">
    <property type="nucleotide sequence ID" value="NZ_DBEZYS010000153.1"/>
</dbReference>
<dbReference type="SMR" id="A0A6N8IK63"/>
<feature type="transmembrane region" description="Helical" evidence="1">
    <location>
        <begin position="60"/>
        <end position="84"/>
    </location>
</feature>
<dbReference type="EMBL" id="WPOC01000009">
    <property type="protein sequence ID" value="MVN15193.1"/>
    <property type="molecule type" value="Genomic_DNA"/>
</dbReference>
<feature type="transmembrane region" description="Helical" evidence="1">
    <location>
        <begin position="27"/>
        <end position="48"/>
    </location>
</feature>
<proteinExistence type="predicted"/>
<keyword evidence="1" id="KW-0472">Membrane</keyword>
<keyword evidence="3" id="KW-1185">Reference proteome</keyword>
<protein>
    <recommendedName>
        <fullName evidence="4">Polysulfide reductase</fullName>
    </recommendedName>
</protein>
<feature type="transmembrane region" description="Helical" evidence="1">
    <location>
        <begin position="267"/>
        <end position="287"/>
    </location>
</feature>
<evidence type="ECO:0000313" key="2">
    <source>
        <dbReference type="EMBL" id="MVN15193.1"/>
    </source>
</evidence>
<feature type="transmembrane region" description="Helical" evidence="1">
    <location>
        <begin position="228"/>
        <end position="247"/>
    </location>
</feature>
<organism evidence="2 3">
    <name type="scientific">Gordonibacter urolithinfaciens</name>
    <dbReference type="NCBI Taxonomy" id="1335613"/>
    <lineage>
        <taxon>Bacteria</taxon>
        <taxon>Bacillati</taxon>
        <taxon>Actinomycetota</taxon>
        <taxon>Coriobacteriia</taxon>
        <taxon>Eggerthellales</taxon>
        <taxon>Eggerthellaceae</taxon>
        <taxon>Gordonibacter</taxon>
    </lineage>
</organism>
<feature type="transmembrane region" description="Helical" evidence="1">
    <location>
        <begin position="96"/>
        <end position="115"/>
    </location>
</feature>
<feature type="transmembrane region" description="Helical" evidence="1">
    <location>
        <begin position="167"/>
        <end position="186"/>
    </location>
</feature>
<dbReference type="AlphaFoldDB" id="A0A6N8IK63"/>
<reference evidence="2 3" key="1">
    <citation type="submission" date="2019-11" db="EMBL/GenBank/DDBJ databases">
        <title>Whole genome shotgun sequencing (WGS) data from Adlercreutzia equolifaciens ResAG-91, Eggerthella lenta MRI-F36, MRI-F37, MRI-F40, ResAG-49, ResAG-88, ResAG-121, ResAG-145, and Gordonibacter sp. ResAG-5, ResAG-26, ResAG-43, ResAG-50, ResAG-59.</title>
        <authorList>
            <person name="Stoll D.A."/>
            <person name="Danylec N."/>
            <person name="Franz C.M.A.P."/>
            <person name="Huch M."/>
        </authorList>
    </citation>
    <scope>NUCLEOTIDE SEQUENCE [LARGE SCALE GENOMIC DNA]</scope>
    <source>
        <strain evidence="2 3">ResAG-59</strain>
    </source>
</reference>
<feature type="transmembrane region" description="Helical" evidence="1">
    <location>
        <begin position="198"/>
        <end position="221"/>
    </location>
</feature>
<evidence type="ECO:0000313" key="3">
    <source>
        <dbReference type="Proteomes" id="UP000468327"/>
    </source>
</evidence>
<name>A0A6N8IK63_9ACTN</name>
<feature type="transmembrane region" description="Helical" evidence="1">
    <location>
        <begin position="294"/>
        <end position="313"/>
    </location>
</feature>
<dbReference type="Proteomes" id="UP000468327">
    <property type="component" value="Unassembled WGS sequence"/>
</dbReference>
<keyword evidence="1" id="KW-1133">Transmembrane helix</keyword>
<accession>A0A6N8IK63</accession>
<sequence length="379" mass="37306">MESDLSKSAAQAATGEPGAAIAPPPRAVWVTGIVLAVVGAAAFAVQMANQSMAGGSHYPWGFYIALFYAAASAGAGLLMVAGIARWAGAIGARDMGVLYTVACALFVVASVLIVVDLGNPAAILLTYASANPASPVFFDAIVLPLCIAFAVAAALFAGKGEAAGRTFALAGVVAGLALLAVEAWLLTTCSGRDAWGVLLGAGPALIQAAALGIAIVVLCVPARRGWRALLAGAALVMTASLVFDVVLNQGEGTVLGAQFAAIAASPLFWAAAVMGLAAVVVLALPAASALVARAAAACAVAAVPLFKLAIFQATQSVVPLAELEAAGAAPFDAMELVVFAGAVGVGTLVYAAALRILAARSTAAANPAAAANAKEVQAS</sequence>
<feature type="transmembrane region" description="Helical" evidence="1">
    <location>
        <begin position="333"/>
        <end position="353"/>
    </location>
</feature>
<comment type="caution">
    <text evidence="2">The sequence shown here is derived from an EMBL/GenBank/DDBJ whole genome shotgun (WGS) entry which is preliminary data.</text>
</comment>
<feature type="transmembrane region" description="Helical" evidence="1">
    <location>
        <begin position="135"/>
        <end position="155"/>
    </location>
</feature>